<proteinExistence type="inferred from homology"/>
<keyword evidence="5 9" id="KW-0472">Membrane</keyword>
<dbReference type="EMBL" id="CP043046">
    <property type="protein sequence ID" value="QEI08610.1"/>
    <property type="molecule type" value="Genomic_DNA"/>
</dbReference>
<dbReference type="AlphaFoldDB" id="A0A5C0B5L7"/>
<dbReference type="PANTHER" id="PTHR32089">
    <property type="entry name" value="METHYL-ACCEPTING CHEMOTAXIS PROTEIN MCPB"/>
    <property type="match status" value="1"/>
</dbReference>
<accession>A0A5C0B5L7</accession>
<keyword evidence="2" id="KW-1003">Cell membrane</keyword>
<dbReference type="SMART" id="SM00283">
    <property type="entry name" value="MA"/>
    <property type="match status" value="1"/>
</dbReference>
<dbReference type="Gene3D" id="1.10.287.950">
    <property type="entry name" value="Methyl-accepting chemotaxis protein"/>
    <property type="match status" value="1"/>
</dbReference>
<evidence type="ECO:0000256" key="7">
    <source>
        <dbReference type="ARBA" id="ARBA00029447"/>
    </source>
</evidence>
<evidence type="ECO:0000256" key="3">
    <source>
        <dbReference type="ARBA" id="ARBA00022692"/>
    </source>
</evidence>
<evidence type="ECO:0000256" key="9">
    <source>
        <dbReference type="SAM" id="Phobius"/>
    </source>
</evidence>
<dbReference type="GO" id="GO:0007165">
    <property type="term" value="P:signal transduction"/>
    <property type="evidence" value="ECO:0007669"/>
    <property type="project" value="UniProtKB-KW"/>
</dbReference>
<evidence type="ECO:0000256" key="4">
    <source>
        <dbReference type="ARBA" id="ARBA00022989"/>
    </source>
</evidence>
<comment type="subcellular location">
    <subcellularLocation>
        <location evidence="1">Cell membrane</location>
        <topology evidence="1">Multi-pass membrane protein</topology>
    </subcellularLocation>
</comment>
<dbReference type="Proteomes" id="UP000325161">
    <property type="component" value="Chromosome"/>
</dbReference>
<organism evidence="11 12">
    <name type="scientific">Pigmentiphaga aceris</name>
    <dbReference type="NCBI Taxonomy" id="1940612"/>
    <lineage>
        <taxon>Bacteria</taxon>
        <taxon>Pseudomonadati</taxon>
        <taxon>Pseudomonadota</taxon>
        <taxon>Betaproteobacteria</taxon>
        <taxon>Burkholderiales</taxon>
        <taxon>Alcaligenaceae</taxon>
        <taxon>Pigmentiphaga</taxon>
    </lineage>
</organism>
<dbReference type="OrthoDB" id="9806477at2"/>
<dbReference type="SUPFAM" id="SSF58104">
    <property type="entry name" value="Methyl-accepting chemotaxis protein (MCP) signaling domain"/>
    <property type="match status" value="1"/>
</dbReference>
<dbReference type="Pfam" id="PF17200">
    <property type="entry name" value="sCache_2"/>
    <property type="match status" value="1"/>
</dbReference>
<evidence type="ECO:0000256" key="1">
    <source>
        <dbReference type="ARBA" id="ARBA00004651"/>
    </source>
</evidence>
<dbReference type="SMART" id="SM01049">
    <property type="entry name" value="Cache_2"/>
    <property type="match status" value="1"/>
</dbReference>
<name>A0A5C0B5L7_9BURK</name>
<dbReference type="PANTHER" id="PTHR32089:SF119">
    <property type="entry name" value="METHYL-ACCEPTING CHEMOTAXIS PROTEIN CTPL"/>
    <property type="match status" value="1"/>
</dbReference>
<reference evidence="11 12" key="1">
    <citation type="submission" date="2019-08" db="EMBL/GenBank/DDBJ databases">
        <title>Amphibian skin-associated Pigmentiphaga: genome sequence and occurrence across geography and hosts.</title>
        <authorList>
            <person name="Bletz M.C."/>
            <person name="Bunk B."/>
            <person name="Sproeer C."/>
            <person name="Biwer P."/>
            <person name="Reiter S."/>
            <person name="Rabemananjara F.C.E."/>
            <person name="Schulz S."/>
            <person name="Overmann J."/>
            <person name="Vences M."/>
        </authorList>
    </citation>
    <scope>NUCLEOTIDE SEQUENCE [LARGE SCALE GENOMIC DNA]</scope>
    <source>
        <strain evidence="11 12">Mada1488</strain>
    </source>
</reference>
<keyword evidence="3 9" id="KW-0812">Transmembrane</keyword>
<sequence length="644" mass="69324">MTMVNGRLPIFFVKKPREYRTAMAVVRRLFFRLTEGESACARSPYRPAARRTNRSAADSSPMREYAVNPDIRPWCRARAIHRQDDPHARLSGSPSRSIHPQEVFMKISVRLTIMVLVATLGLAAFATVALVSLRQAMMSERQASISLLVKLAAQQIDSFRALEKSGQLSRADAQLRAREAVRGLRDGDNFVFVRNIADNMLMVHRDPKREGTIDPGSKQPDGRTTSQVYLDALKAAGGDSATVNIAAKHPLTGEMEDKVNGLYRIADWNWLIGFGLYVDDIEAAFWKYATLFAAAGLVAVLLVACIAFAMARSITRQLGGEPAYAVQVARDIANGDLRQAPQLHGRPDSLLGVMAQMQISLRQMIETIQHSAHSLAQASTQLISQIKQISDASVQSSDATSSTAAAIEQMSVSVDQISANARETRDSANESASVAQEGEHLINDVSQEIEGVSRQIGASSVLIGELANRTREIGSIANVIKEIAGQTNLLALNASIEAARAGEHGRGFAVVADEVRNLAERTAKATSEINDMLDRIQNETGSVVQSMEAITPQVGRSVSKAGEAAESMKRINAASNAVLGHIHDVAHATSEQSAAGASIAANVERIASMVEASVTATRAANDNVAALENLANGLRDSVSRFKLA</sequence>
<dbReference type="PROSITE" id="PS50111">
    <property type="entry name" value="CHEMOTAXIS_TRANSDUC_2"/>
    <property type="match status" value="1"/>
</dbReference>
<keyword evidence="6 8" id="KW-0807">Transducer</keyword>
<evidence type="ECO:0000256" key="5">
    <source>
        <dbReference type="ARBA" id="ARBA00023136"/>
    </source>
</evidence>
<dbReference type="KEGG" id="pacr:FXN63_24275"/>
<dbReference type="InterPro" id="IPR033480">
    <property type="entry name" value="sCache_2"/>
</dbReference>
<evidence type="ECO:0000313" key="12">
    <source>
        <dbReference type="Proteomes" id="UP000325161"/>
    </source>
</evidence>
<evidence type="ECO:0000256" key="8">
    <source>
        <dbReference type="PROSITE-ProRule" id="PRU00284"/>
    </source>
</evidence>
<evidence type="ECO:0000256" key="2">
    <source>
        <dbReference type="ARBA" id="ARBA00022475"/>
    </source>
</evidence>
<dbReference type="PRINTS" id="PR00260">
    <property type="entry name" value="CHEMTRNSDUCR"/>
</dbReference>
<feature type="transmembrane region" description="Helical" evidence="9">
    <location>
        <begin position="111"/>
        <end position="133"/>
    </location>
</feature>
<dbReference type="Pfam" id="PF00015">
    <property type="entry name" value="MCPsignal"/>
    <property type="match status" value="1"/>
</dbReference>
<dbReference type="FunFam" id="1.10.287.950:FF:000001">
    <property type="entry name" value="Methyl-accepting chemotaxis sensory transducer"/>
    <property type="match status" value="1"/>
</dbReference>
<keyword evidence="12" id="KW-1185">Reference proteome</keyword>
<dbReference type="GO" id="GO:0004888">
    <property type="term" value="F:transmembrane signaling receptor activity"/>
    <property type="evidence" value="ECO:0007669"/>
    <property type="project" value="InterPro"/>
</dbReference>
<dbReference type="InterPro" id="IPR004089">
    <property type="entry name" value="MCPsignal_dom"/>
</dbReference>
<evidence type="ECO:0000256" key="6">
    <source>
        <dbReference type="ARBA" id="ARBA00023224"/>
    </source>
</evidence>
<dbReference type="GO" id="GO:0005886">
    <property type="term" value="C:plasma membrane"/>
    <property type="evidence" value="ECO:0007669"/>
    <property type="project" value="UniProtKB-SubCell"/>
</dbReference>
<gene>
    <name evidence="11" type="ORF">FXN63_24275</name>
</gene>
<feature type="transmembrane region" description="Helical" evidence="9">
    <location>
        <begin position="291"/>
        <end position="311"/>
    </location>
</feature>
<dbReference type="InterPro" id="IPR004090">
    <property type="entry name" value="Chemotax_Me-accpt_rcpt"/>
</dbReference>
<dbReference type="GO" id="GO:0006935">
    <property type="term" value="P:chemotaxis"/>
    <property type="evidence" value="ECO:0007669"/>
    <property type="project" value="InterPro"/>
</dbReference>
<dbReference type="CDD" id="cd11386">
    <property type="entry name" value="MCP_signal"/>
    <property type="match status" value="1"/>
</dbReference>
<dbReference type="Gene3D" id="3.30.450.20">
    <property type="entry name" value="PAS domain"/>
    <property type="match status" value="1"/>
</dbReference>
<evidence type="ECO:0000313" key="11">
    <source>
        <dbReference type="EMBL" id="QEI08610.1"/>
    </source>
</evidence>
<evidence type="ECO:0000259" key="10">
    <source>
        <dbReference type="PROSITE" id="PS50111"/>
    </source>
</evidence>
<feature type="domain" description="Methyl-accepting transducer" evidence="10">
    <location>
        <begin position="371"/>
        <end position="607"/>
    </location>
</feature>
<comment type="similarity">
    <text evidence="7">Belongs to the methyl-accepting chemotaxis (MCP) protein family.</text>
</comment>
<keyword evidence="4 9" id="KW-1133">Transmembrane helix</keyword>
<protein>
    <submittedName>
        <fullName evidence="11">Methyl-accepting chemotaxis protein</fullName>
    </submittedName>
</protein>